<name>E2Q704_STRCL</name>
<dbReference type="RefSeq" id="WP_003959319.1">
    <property type="nucleotide sequence ID" value="NZ_CM000913.1"/>
</dbReference>
<sequence length="657" mass="67489">MTVTAPRPANDSPAAPRPAGALRHLIGRRHRRRPVSGVPLTRLLLWEASGALTAAAALGSGPVRGGALLAALVLGVTVTVRPRWRRLCELLGAPLRHRGRPGGARPAGPLAPLRELLPELEVHRAEGRGRGRLGAVHDGRAWVCLIAVERGAGRRLPLRGLGGLLRLDGVALESVQLLVHGVTAPGGADAASGLCATAYRQLNTEPLPLLRQTWVALRLGGAPGPGDLASRGCDEPGALRALRRAASAAVTVLERAGFGARVLDAAEATEALAEAAGLPPVPEGPDPEGGPAAPYPWTGHPAPSAACCDGDPGGERIAARAAGPAGVTESRYGVRAAGVRHVTYRLQEPGGAGLTALLELLTELPVRATALAVTLTGPALWTAAVRVTTVADDPGTPGTADAPFPADLVSGGRTWCLERLDGGHAAGLLATLPLGLSTGRPLRCAVPAGPAARAAGVVLGTDRDGRPSPVELLRREPLRLGVLVPHERAALLVFRLLTAGAEVHVRSPHPQVWARLLRTSGADPARLVVGLPGGATPPPGGPLRPVVVVDEFTGSCGAPRPDLGAWQIGISLHHRAPGGARALGRYDAVLAPRLAPPLARQLAEAYGLPADALRTLPLLPGDATALIRAGSLRTLWVRPVPAEKHLTVPARPVSHGA</sequence>
<keyword evidence="3" id="KW-1185">Reference proteome</keyword>
<dbReference type="InterPro" id="IPR050051">
    <property type="entry name" value="EccE_dom"/>
</dbReference>
<reference evidence="2 3" key="1">
    <citation type="journal article" date="2010" name="Genome Biol. Evol.">
        <title>The sequence of a 1.8-mb bacterial linear plasmid reveals a rich evolutionary reservoir of secondary metabolic pathways.</title>
        <authorList>
            <person name="Medema M.H."/>
            <person name="Trefzer A."/>
            <person name="Kovalchuk A."/>
            <person name="van den Berg M."/>
            <person name="Mueller U."/>
            <person name="Heijne W."/>
            <person name="Wu L."/>
            <person name="Alam M.T."/>
            <person name="Ronning C.M."/>
            <person name="Nierman W.C."/>
            <person name="Bovenberg R.A.L."/>
            <person name="Breitling R."/>
            <person name="Takano E."/>
        </authorList>
    </citation>
    <scope>NUCLEOTIDE SEQUENCE [LARGE SCALE GENOMIC DNA]</scope>
    <source>
        <strain evidence="3">ATCC 27064 / DSM 738 / JCM 4710 / NBRC 13307 / NCIMB 12785 / NRRL 3585 / VKM Ac-602</strain>
    </source>
</reference>
<dbReference type="EMBL" id="CM000913">
    <property type="protein sequence ID" value="EFG05251.1"/>
    <property type="molecule type" value="Genomic_DNA"/>
</dbReference>
<evidence type="ECO:0000313" key="2">
    <source>
        <dbReference type="EMBL" id="EFG05251.1"/>
    </source>
</evidence>
<organism evidence="2 3">
    <name type="scientific">Streptomyces clavuligerus</name>
    <dbReference type="NCBI Taxonomy" id="1901"/>
    <lineage>
        <taxon>Bacteria</taxon>
        <taxon>Bacillati</taxon>
        <taxon>Actinomycetota</taxon>
        <taxon>Actinomycetes</taxon>
        <taxon>Kitasatosporales</taxon>
        <taxon>Streptomycetaceae</taxon>
        <taxon>Streptomyces</taxon>
    </lineage>
</organism>
<dbReference type="AlphaFoldDB" id="E2Q704"/>
<evidence type="ECO:0000313" key="3">
    <source>
        <dbReference type="Proteomes" id="UP000002357"/>
    </source>
</evidence>
<proteinExistence type="predicted"/>
<dbReference type="GeneID" id="93733113"/>
<dbReference type="Pfam" id="PF11203">
    <property type="entry name" value="EccE"/>
    <property type="match status" value="1"/>
</dbReference>
<dbReference type="STRING" id="1901.BB341_26885"/>
<gene>
    <name evidence="2" type="ORF">SCLAV_0175</name>
</gene>
<feature type="domain" description="Type VII secretion system protein EccE" evidence="1">
    <location>
        <begin position="210"/>
        <end position="278"/>
    </location>
</feature>
<dbReference type="KEGG" id="sclf:BB341_26885"/>
<accession>E2Q704</accession>
<dbReference type="Proteomes" id="UP000002357">
    <property type="component" value="Chromosome"/>
</dbReference>
<evidence type="ECO:0000259" key="1">
    <source>
        <dbReference type="Pfam" id="PF11203"/>
    </source>
</evidence>
<protein>
    <recommendedName>
        <fullName evidence="1">Type VII secretion system protein EccE domain-containing protein</fullName>
    </recommendedName>
</protein>